<proteinExistence type="predicted"/>
<dbReference type="AlphaFoldDB" id="B9SX61"/>
<reference evidence="3" key="1">
    <citation type="journal article" date="2010" name="Nat. Biotechnol.">
        <title>Draft genome sequence of the oilseed species Ricinus communis.</title>
        <authorList>
            <person name="Chan A.P."/>
            <person name="Crabtree J."/>
            <person name="Zhao Q."/>
            <person name="Lorenzi H."/>
            <person name="Orvis J."/>
            <person name="Puiu D."/>
            <person name="Melake-Berhan A."/>
            <person name="Jones K.M."/>
            <person name="Redman J."/>
            <person name="Chen G."/>
            <person name="Cahoon E.B."/>
            <person name="Gedil M."/>
            <person name="Stanke M."/>
            <person name="Haas B.J."/>
            <person name="Wortman J.R."/>
            <person name="Fraser-Liggett C.M."/>
            <person name="Ravel J."/>
            <person name="Rabinowicz P.D."/>
        </authorList>
    </citation>
    <scope>NUCLEOTIDE SEQUENCE [LARGE SCALE GENOMIC DNA]</scope>
    <source>
        <strain evidence="3">cv. Hale</strain>
    </source>
</reference>
<evidence type="ECO:0000313" key="3">
    <source>
        <dbReference type="Proteomes" id="UP000008311"/>
    </source>
</evidence>
<evidence type="ECO:0000313" key="2">
    <source>
        <dbReference type="EMBL" id="EEF31810.1"/>
    </source>
</evidence>
<sequence length="99" mass="11092">MEQSSLASCNERKQSSPDNVLHDSINFHWLATNQVRLMVIFPLVCVRLSDPRNMLYVQAGAHISELPRLCSCILDGILLVRLVGYNSELLAVFSMITTS</sequence>
<protein>
    <submittedName>
        <fullName evidence="2">Uncharacterized protein</fullName>
    </submittedName>
</protein>
<keyword evidence="3" id="KW-1185">Reference proteome</keyword>
<evidence type="ECO:0000256" key="1">
    <source>
        <dbReference type="SAM" id="MobiDB-lite"/>
    </source>
</evidence>
<dbReference type="Proteomes" id="UP000008311">
    <property type="component" value="Unassembled WGS sequence"/>
</dbReference>
<accession>B9SX61</accession>
<organism evidence="2 3">
    <name type="scientific">Ricinus communis</name>
    <name type="common">Castor bean</name>
    <dbReference type="NCBI Taxonomy" id="3988"/>
    <lineage>
        <taxon>Eukaryota</taxon>
        <taxon>Viridiplantae</taxon>
        <taxon>Streptophyta</taxon>
        <taxon>Embryophyta</taxon>
        <taxon>Tracheophyta</taxon>
        <taxon>Spermatophyta</taxon>
        <taxon>Magnoliopsida</taxon>
        <taxon>eudicotyledons</taxon>
        <taxon>Gunneridae</taxon>
        <taxon>Pentapetalae</taxon>
        <taxon>rosids</taxon>
        <taxon>fabids</taxon>
        <taxon>Malpighiales</taxon>
        <taxon>Euphorbiaceae</taxon>
        <taxon>Acalyphoideae</taxon>
        <taxon>Acalypheae</taxon>
        <taxon>Ricinus</taxon>
    </lineage>
</organism>
<dbReference type="EMBL" id="EQ974217">
    <property type="protein sequence ID" value="EEF31810.1"/>
    <property type="molecule type" value="Genomic_DNA"/>
</dbReference>
<gene>
    <name evidence="2" type="ORF">RCOM_0547860</name>
</gene>
<name>B9SX61_RICCO</name>
<feature type="region of interest" description="Disordered" evidence="1">
    <location>
        <begin position="1"/>
        <end position="20"/>
    </location>
</feature>
<dbReference type="InParanoid" id="B9SX61"/>